<protein>
    <submittedName>
        <fullName evidence="2">Uncharacterized protein</fullName>
    </submittedName>
</protein>
<organism evidence="2">
    <name type="scientific">Noccaea caerulescens</name>
    <name type="common">Alpine penny-cress</name>
    <name type="synonym">Thlaspi caerulescens</name>
    <dbReference type="NCBI Taxonomy" id="107243"/>
    <lineage>
        <taxon>Eukaryota</taxon>
        <taxon>Viridiplantae</taxon>
        <taxon>Streptophyta</taxon>
        <taxon>Embryophyta</taxon>
        <taxon>Tracheophyta</taxon>
        <taxon>Spermatophyta</taxon>
        <taxon>Magnoliopsida</taxon>
        <taxon>eudicotyledons</taxon>
        <taxon>Gunneridae</taxon>
        <taxon>Pentapetalae</taxon>
        <taxon>rosids</taxon>
        <taxon>malvids</taxon>
        <taxon>Brassicales</taxon>
        <taxon>Brassicaceae</taxon>
        <taxon>Coluteocarpeae</taxon>
        <taxon>Noccaea</taxon>
    </lineage>
</organism>
<accession>A0A1J3JJ33</accession>
<proteinExistence type="predicted"/>
<gene>
    <name evidence="2" type="ORF">MP_TR7946_c5_g1_i1_g.25389</name>
</gene>
<name>A0A1J3JJ33_NOCCA</name>
<keyword evidence="1" id="KW-0812">Transmembrane</keyword>
<evidence type="ECO:0000256" key="1">
    <source>
        <dbReference type="SAM" id="Phobius"/>
    </source>
</evidence>
<reference evidence="2" key="1">
    <citation type="submission" date="2016-07" db="EMBL/GenBank/DDBJ databases">
        <title>De novo transcriptome assembly of four accessions of the metal hyperaccumulator plant Noccaea caerulescens.</title>
        <authorList>
            <person name="Blande D."/>
            <person name="Halimaa P."/>
            <person name="Tervahauta A.I."/>
            <person name="Aarts M.G."/>
            <person name="Karenlampi S.O."/>
        </authorList>
    </citation>
    <scope>NUCLEOTIDE SEQUENCE</scope>
</reference>
<feature type="transmembrane region" description="Helical" evidence="1">
    <location>
        <begin position="79"/>
        <end position="103"/>
    </location>
</feature>
<keyword evidence="1" id="KW-1133">Transmembrane helix</keyword>
<sequence length="107" mass="12518">MNHFLCCFSVMSMGRSCSEKNREAERVRDLVTKSLAIDLRNCRSFSLEVLTPRRKQHNGQWRRTSKTTFVSLKTEAQTLLLYCVVHLLLRCSTTFVVSFLVFAKHFR</sequence>
<keyword evidence="1" id="KW-0472">Membrane</keyword>
<dbReference type="AlphaFoldDB" id="A0A1J3JJ33"/>
<evidence type="ECO:0000313" key="2">
    <source>
        <dbReference type="EMBL" id="JAU92321.1"/>
    </source>
</evidence>
<dbReference type="EMBL" id="GEVM01013617">
    <property type="protein sequence ID" value="JAU92321.1"/>
    <property type="molecule type" value="Transcribed_RNA"/>
</dbReference>